<accession>A0A6C0HMR3</accession>
<protein>
    <submittedName>
        <fullName evidence="1">Uncharacterized protein</fullName>
    </submittedName>
</protein>
<evidence type="ECO:0000313" key="1">
    <source>
        <dbReference type="EMBL" id="QHT81988.1"/>
    </source>
</evidence>
<name>A0A6C0HMR3_9ZZZZ</name>
<sequence length="350" mass="41976">MNHKKDDTIDALYLKQIRHFGTLENEVIPKLTAKMKELEETSTEENRKTSEKIKGQIKHMRQQKTNYFLENSKDLFTYFESKQEIDKNINPKKNMNHFFNLKEDHSIKQADVVQSIQAYLERNNFPESDLTQYLYNKTICETCNKGELIKVSQEGIMICNKCYSTQKFLVENDKPSYKEPPKEVSFYAYKRINHFREILSQFQAKESTDIPDETIETIQRQVKKERLTRNDLSNKKMKEILKKLGYNKYYEHIPFIKDKLGIKPPVMSPKLEDTLCNLFMDIQVPYSKHCPNYRVNFLNYYYTLYKLCELLGETQYLEFYPMLKDQKKLEQDEIWKQICNDLNWEFIPTL</sequence>
<dbReference type="AlphaFoldDB" id="A0A6C0HMR3"/>
<reference evidence="1" key="1">
    <citation type="journal article" date="2020" name="Nature">
        <title>Giant virus diversity and host interactions through global metagenomics.</title>
        <authorList>
            <person name="Schulz F."/>
            <person name="Roux S."/>
            <person name="Paez-Espino D."/>
            <person name="Jungbluth S."/>
            <person name="Walsh D.A."/>
            <person name="Denef V.J."/>
            <person name="McMahon K.D."/>
            <person name="Konstantinidis K.T."/>
            <person name="Eloe-Fadrosh E.A."/>
            <person name="Kyrpides N.C."/>
            <person name="Woyke T."/>
        </authorList>
    </citation>
    <scope>NUCLEOTIDE SEQUENCE</scope>
    <source>
        <strain evidence="1">GVMAG-M-3300023184-160</strain>
    </source>
</reference>
<dbReference type="Pfam" id="PF04947">
    <property type="entry name" value="Pox_VLTF3"/>
    <property type="match status" value="1"/>
</dbReference>
<proteinExistence type="predicted"/>
<dbReference type="InterPro" id="IPR007031">
    <property type="entry name" value="Poxvirus_VLTF3"/>
</dbReference>
<dbReference type="EMBL" id="MN739993">
    <property type="protein sequence ID" value="QHT81988.1"/>
    <property type="molecule type" value="Genomic_DNA"/>
</dbReference>
<organism evidence="1">
    <name type="scientific">viral metagenome</name>
    <dbReference type="NCBI Taxonomy" id="1070528"/>
    <lineage>
        <taxon>unclassified sequences</taxon>
        <taxon>metagenomes</taxon>
        <taxon>organismal metagenomes</taxon>
    </lineage>
</organism>
<dbReference type="GO" id="GO:0046782">
    <property type="term" value="P:regulation of viral transcription"/>
    <property type="evidence" value="ECO:0007669"/>
    <property type="project" value="InterPro"/>
</dbReference>